<evidence type="ECO:0000256" key="1">
    <source>
        <dbReference type="SAM" id="Coils"/>
    </source>
</evidence>
<evidence type="ECO:0000313" key="4">
    <source>
        <dbReference type="Proteomes" id="UP000030564"/>
    </source>
</evidence>
<dbReference type="PATRIC" id="fig|587753.9.peg.1071"/>
<reference evidence="3 4" key="1">
    <citation type="submission" date="2014-10" db="EMBL/GenBank/DDBJ databases">
        <title>Draft genome sequence of Pseudomonas chlororaphis EA105.</title>
        <authorList>
            <person name="McCully L.M."/>
            <person name="Bitzer A.S."/>
            <person name="Spence C."/>
            <person name="Bais H."/>
            <person name="Silby M.W."/>
        </authorList>
    </citation>
    <scope>NUCLEOTIDE SEQUENCE [LARGE SCALE GENOMIC DNA]</scope>
    <source>
        <strain evidence="3 4">EA105</strain>
    </source>
</reference>
<dbReference type="EMBL" id="JSFK01000013">
    <property type="protein sequence ID" value="KHA72542.1"/>
    <property type="molecule type" value="Genomic_DNA"/>
</dbReference>
<organism evidence="3 4">
    <name type="scientific">Pseudomonas chlororaphis</name>
    <dbReference type="NCBI Taxonomy" id="587753"/>
    <lineage>
        <taxon>Bacteria</taxon>
        <taxon>Pseudomonadati</taxon>
        <taxon>Pseudomonadota</taxon>
        <taxon>Gammaproteobacteria</taxon>
        <taxon>Pseudomonadales</taxon>
        <taxon>Pseudomonadaceae</taxon>
        <taxon>Pseudomonas</taxon>
    </lineage>
</organism>
<keyword evidence="2" id="KW-0472">Membrane</keyword>
<comment type="caution">
    <text evidence="3">The sequence shown here is derived from an EMBL/GenBank/DDBJ whole genome shotgun (WGS) entry which is preliminary data.</text>
</comment>
<keyword evidence="1" id="KW-0175">Coiled coil</keyword>
<feature type="coiled-coil region" evidence="1">
    <location>
        <begin position="525"/>
        <end position="552"/>
    </location>
</feature>
<name>A0A0A6DCV0_9PSED</name>
<accession>A0A0A6DCV0</accession>
<dbReference type="AlphaFoldDB" id="A0A0A6DCV0"/>
<feature type="transmembrane region" description="Helical" evidence="2">
    <location>
        <begin position="450"/>
        <end position="466"/>
    </location>
</feature>
<dbReference type="OrthoDB" id="2497689at2"/>
<evidence type="ECO:0000256" key="2">
    <source>
        <dbReference type="SAM" id="Phobius"/>
    </source>
</evidence>
<proteinExistence type="predicted"/>
<sequence length="552" mass="61029">MTDRIERFKARQRQQATVASATRLVGLPEADLARQLLEEPLSPLLLEDHFLATDFSVELDVTDDEAQEALKGYSQAFNQERFEQLIGDSRREVLQAIAVPFGLGRVLAVYDKKGGNVDTINNARNEVYASDAAARKYTDLPVYDSDKFHKDKAYTDKNAKDTLAQQSGTLKDAYTNETFGQNKKQDPRNLDHTISANEIYTDPGRVLADLDAPKLANVDSNLNPTKKALNQSKGKLSATELVEKLQTQSVSRREEMQRLSEKTELTPKEENRLNLLKQHEAIAQNPDLLLAKDKAARAEYEKKLNDAYYKSDKFKADLARTSLKEGGKMAFQQAFGVMLIEFFSATFDELMDLYRHGRSHESLVPELRARLGRVAKRVGNQWQTALAAGGAGFVAGVLANLVTTLINVFVTTGKRAVRMFREGFLSLLKALKTLLLPPEGLTLRQAAHEAIKITCAGGVIIAGVALEEVIEKQMLLIPGLGTVGAILSAVIVGALTGLASTFVVYLVDRLDPLGVNRDREIIEVGERLDRSLAQAMEENDRLLLELESSLAT</sequence>
<feature type="transmembrane region" description="Helical" evidence="2">
    <location>
        <begin position="386"/>
        <end position="410"/>
    </location>
</feature>
<gene>
    <name evidence="3" type="ORF">NZ35_14855</name>
</gene>
<feature type="transmembrane region" description="Helical" evidence="2">
    <location>
        <begin position="486"/>
        <end position="507"/>
    </location>
</feature>
<evidence type="ECO:0008006" key="5">
    <source>
        <dbReference type="Google" id="ProtNLM"/>
    </source>
</evidence>
<keyword evidence="2" id="KW-1133">Transmembrane helix</keyword>
<keyword evidence="2" id="KW-0812">Transmembrane</keyword>
<evidence type="ECO:0000313" key="3">
    <source>
        <dbReference type="EMBL" id="KHA72542.1"/>
    </source>
</evidence>
<protein>
    <recommendedName>
        <fullName evidence="5">Lactate permease</fullName>
    </recommendedName>
</protein>
<dbReference type="Proteomes" id="UP000030564">
    <property type="component" value="Unassembled WGS sequence"/>
</dbReference>